<sequence length="266" mass="30335">MIGTLAQLIAIISYGNAFLMDQNWKKLDFENSTLKYCNRVTFVNDKSSENHGVVAEDIQEWFVFLKKSGCQRLKLFYKPKNRDNVGRERLDAGFVEGSDVWMVEVVFANHSDYWMVNEQVTNEQAKDRRIWGVKYFLASSGHSSASPTLASLNKAKAELDSSLKEIISFSDKHKLKYWAETFSKAKQNLESSHPAIGYYKDFIIEENMALLSRQVLFSAGEAWVFGGMGTWNDLLFNNSKDNNMYNRLSDSLYKSVVKAIIAGVNI</sequence>
<dbReference type="EMBL" id="MBTF01000035">
    <property type="protein sequence ID" value="OOQ57616.1"/>
    <property type="molecule type" value="Genomic_DNA"/>
</dbReference>
<proteinExistence type="predicted"/>
<dbReference type="AlphaFoldDB" id="A0A1S9P9G0"/>
<evidence type="ECO:0000313" key="2">
    <source>
        <dbReference type="Proteomes" id="UP000189739"/>
    </source>
</evidence>
<protein>
    <submittedName>
        <fullName evidence="1">Uncharacterized protein</fullName>
    </submittedName>
</protein>
<dbReference type="RefSeq" id="WP_078350214.1">
    <property type="nucleotide sequence ID" value="NZ_MBTF01000035.1"/>
</dbReference>
<organism evidence="1 2">
    <name type="scientific">Mucilaginibacter pedocola</name>
    <dbReference type="NCBI Taxonomy" id="1792845"/>
    <lineage>
        <taxon>Bacteria</taxon>
        <taxon>Pseudomonadati</taxon>
        <taxon>Bacteroidota</taxon>
        <taxon>Sphingobacteriia</taxon>
        <taxon>Sphingobacteriales</taxon>
        <taxon>Sphingobacteriaceae</taxon>
        <taxon>Mucilaginibacter</taxon>
    </lineage>
</organism>
<keyword evidence="2" id="KW-1185">Reference proteome</keyword>
<evidence type="ECO:0000313" key="1">
    <source>
        <dbReference type="EMBL" id="OOQ57616.1"/>
    </source>
</evidence>
<dbReference type="Proteomes" id="UP000189739">
    <property type="component" value="Unassembled WGS sequence"/>
</dbReference>
<name>A0A1S9P9G0_9SPHI</name>
<accession>A0A1S9P9G0</accession>
<gene>
    <name evidence="1" type="ORF">BC343_12480</name>
</gene>
<reference evidence="1 2" key="1">
    <citation type="submission" date="2016-07" db="EMBL/GenBank/DDBJ databases">
        <title>Genomic analysis of zinc-resistant bacterium Mucilaginibacter pedocola TBZ30.</title>
        <authorList>
            <person name="Huang J."/>
            <person name="Tang J."/>
        </authorList>
    </citation>
    <scope>NUCLEOTIDE SEQUENCE [LARGE SCALE GENOMIC DNA]</scope>
    <source>
        <strain evidence="1 2">TBZ30</strain>
    </source>
</reference>
<comment type="caution">
    <text evidence="1">The sequence shown here is derived from an EMBL/GenBank/DDBJ whole genome shotgun (WGS) entry which is preliminary data.</text>
</comment>
<dbReference type="OrthoDB" id="5377797at2"/>